<evidence type="ECO:0000313" key="6">
    <source>
        <dbReference type="EMBL" id="EEN61288.1"/>
    </source>
</evidence>
<feature type="domain" description="Alpha/beta hydrolase fold-3" evidence="5">
    <location>
        <begin position="48"/>
        <end position="213"/>
    </location>
</feature>
<dbReference type="InterPro" id="IPR029058">
    <property type="entry name" value="AB_hydrolase_fold"/>
</dbReference>
<dbReference type="InterPro" id="IPR050300">
    <property type="entry name" value="GDXG_lipolytic_enzyme"/>
</dbReference>
<dbReference type="SUPFAM" id="SSF53474">
    <property type="entry name" value="alpha/beta-Hydrolases"/>
    <property type="match status" value="1"/>
</dbReference>
<feature type="domain" description="Alpha/beta hydrolase fold-3" evidence="5">
    <location>
        <begin position="228"/>
        <end position="293"/>
    </location>
</feature>
<evidence type="ECO:0000256" key="1">
    <source>
        <dbReference type="ARBA" id="ARBA00010515"/>
    </source>
</evidence>
<sequence length="320" mass="35411">MGFSAWAPQPPPQASHPNLEVTDTSFDGVRVRVYKPQAHKAGSKMAGLMWFHGGGWVIGSVDGYDALVGRIANQTGAVVVSVEYRLAPEHKFPIPFEDCLTATQHFLQHASEYGVDPTRIGVAGDSAGGNLAAAVALRLRKDDKKKFPPLKLQALIYPALQAFDFQTPSYVSGHRFFVLLPVKMMTGFWIKYLNNNMSLVDTFANNEHTAALKKLVPEDASVDLPDDMKDLLNPYYSPLMAEDADLSGLPNTYVTVCGTDVLRDDGIMYARRLEMAGVQVRLARYPSGFHGIMSFSSKPFYLEVGKQMLQDLTTFLRHHL</sequence>
<evidence type="ECO:0000256" key="2">
    <source>
        <dbReference type="ARBA" id="ARBA00022801"/>
    </source>
</evidence>
<dbReference type="eggNOG" id="KOG1515">
    <property type="taxonomic scope" value="Eukaryota"/>
</dbReference>
<dbReference type="AlphaFoldDB" id="C3YEI6"/>
<dbReference type="InterPro" id="IPR013094">
    <property type="entry name" value="AB_hydrolase_3"/>
</dbReference>
<proteinExistence type="inferred from homology"/>
<comment type="similarity">
    <text evidence="1">Belongs to the 'GDXG' lipolytic enzyme family.</text>
</comment>
<gene>
    <name evidence="6" type="ORF">BRAFLDRAFT_95889</name>
</gene>
<protein>
    <recommendedName>
        <fullName evidence="5">Alpha/beta hydrolase fold-3 domain-containing protein</fullName>
    </recommendedName>
</protein>
<organism>
    <name type="scientific">Branchiostoma floridae</name>
    <name type="common">Florida lancelet</name>
    <name type="synonym">Amphioxus</name>
    <dbReference type="NCBI Taxonomy" id="7739"/>
    <lineage>
        <taxon>Eukaryota</taxon>
        <taxon>Metazoa</taxon>
        <taxon>Chordata</taxon>
        <taxon>Cephalochordata</taxon>
        <taxon>Leptocardii</taxon>
        <taxon>Amphioxiformes</taxon>
        <taxon>Branchiostomatidae</taxon>
        <taxon>Branchiostoma</taxon>
    </lineage>
</organism>
<dbReference type="Pfam" id="PF07859">
    <property type="entry name" value="Abhydrolase_3"/>
    <property type="match status" value="2"/>
</dbReference>
<dbReference type="PANTHER" id="PTHR48081">
    <property type="entry name" value="AB HYDROLASE SUPERFAMILY PROTEIN C4A8.06C"/>
    <property type="match status" value="1"/>
</dbReference>
<evidence type="ECO:0000256" key="3">
    <source>
        <dbReference type="PROSITE-ProRule" id="PRU10038"/>
    </source>
</evidence>
<accession>C3YEI6</accession>
<dbReference type="STRING" id="7739.C3YEI6"/>
<dbReference type="PROSITE" id="PS01174">
    <property type="entry name" value="LIPASE_GDXG_SER"/>
    <property type="match status" value="1"/>
</dbReference>
<dbReference type="InterPro" id="IPR033140">
    <property type="entry name" value="Lipase_GDXG_put_SER_AS"/>
</dbReference>
<dbReference type="PANTHER" id="PTHR48081:SF8">
    <property type="entry name" value="ALPHA_BETA HYDROLASE FOLD-3 DOMAIN-CONTAINING PROTEIN-RELATED"/>
    <property type="match status" value="1"/>
</dbReference>
<evidence type="ECO:0000256" key="4">
    <source>
        <dbReference type="SAM" id="MobiDB-lite"/>
    </source>
</evidence>
<dbReference type="Gene3D" id="3.40.50.1820">
    <property type="entry name" value="alpha/beta hydrolase"/>
    <property type="match status" value="1"/>
</dbReference>
<keyword evidence="2" id="KW-0378">Hydrolase</keyword>
<dbReference type="GO" id="GO:0016787">
    <property type="term" value="F:hydrolase activity"/>
    <property type="evidence" value="ECO:0007669"/>
    <property type="project" value="UniProtKB-KW"/>
</dbReference>
<dbReference type="EMBL" id="GG666506">
    <property type="protein sequence ID" value="EEN61288.1"/>
    <property type="molecule type" value="Genomic_DNA"/>
</dbReference>
<feature type="region of interest" description="Disordered" evidence="4">
    <location>
        <begin position="1"/>
        <end position="20"/>
    </location>
</feature>
<name>C3YEI6_BRAFL</name>
<dbReference type="InParanoid" id="C3YEI6"/>
<reference evidence="6" key="1">
    <citation type="journal article" date="2008" name="Nature">
        <title>The amphioxus genome and the evolution of the chordate karyotype.</title>
        <authorList>
            <consortium name="US DOE Joint Genome Institute (JGI-PGF)"/>
            <person name="Putnam N.H."/>
            <person name="Butts T."/>
            <person name="Ferrier D.E.K."/>
            <person name="Furlong R.F."/>
            <person name="Hellsten U."/>
            <person name="Kawashima T."/>
            <person name="Robinson-Rechavi M."/>
            <person name="Shoguchi E."/>
            <person name="Terry A."/>
            <person name="Yu J.-K."/>
            <person name="Benito-Gutierrez E.L."/>
            <person name="Dubchak I."/>
            <person name="Garcia-Fernandez J."/>
            <person name="Gibson-Brown J.J."/>
            <person name="Grigoriev I.V."/>
            <person name="Horton A.C."/>
            <person name="de Jong P.J."/>
            <person name="Jurka J."/>
            <person name="Kapitonov V.V."/>
            <person name="Kohara Y."/>
            <person name="Kuroki Y."/>
            <person name="Lindquist E."/>
            <person name="Lucas S."/>
            <person name="Osoegawa K."/>
            <person name="Pennacchio L.A."/>
            <person name="Salamov A.A."/>
            <person name="Satou Y."/>
            <person name="Sauka-Spengler T."/>
            <person name="Schmutz J."/>
            <person name="Shin-I T."/>
            <person name="Toyoda A."/>
            <person name="Bronner-Fraser M."/>
            <person name="Fujiyama A."/>
            <person name="Holland L.Z."/>
            <person name="Holland P.W.H."/>
            <person name="Satoh N."/>
            <person name="Rokhsar D.S."/>
        </authorList>
    </citation>
    <scope>NUCLEOTIDE SEQUENCE [LARGE SCALE GENOMIC DNA]</scope>
    <source>
        <strain evidence="6">S238N-H82</strain>
        <tissue evidence="6">Testes</tissue>
    </source>
</reference>
<feature type="active site" evidence="3">
    <location>
        <position position="126"/>
    </location>
</feature>
<evidence type="ECO:0000259" key="5">
    <source>
        <dbReference type="Pfam" id="PF07859"/>
    </source>
</evidence>